<reference evidence="2" key="2">
    <citation type="submission" date="2021-03" db="UniProtKB">
        <authorList>
            <consortium name="EnsemblPlants"/>
        </authorList>
    </citation>
    <scope>IDENTIFICATION</scope>
</reference>
<evidence type="ECO:0000259" key="1">
    <source>
        <dbReference type="Pfam" id="PF00078"/>
    </source>
</evidence>
<accession>A0A803PU98</accession>
<dbReference type="AlphaFoldDB" id="A0A803PU98"/>
<dbReference type="EnsemblPlants" id="evm.model.06.1393">
    <property type="protein sequence ID" value="cds.evm.model.06.1393"/>
    <property type="gene ID" value="evm.TU.06.1393"/>
</dbReference>
<evidence type="ECO:0000313" key="3">
    <source>
        <dbReference type="Proteomes" id="UP000596661"/>
    </source>
</evidence>
<dbReference type="EMBL" id="UZAU01000606">
    <property type="status" value="NOT_ANNOTATED_CDS"/>
    <property type="molecule type" value="Genomic_DNA"/>
</dbReference>
<dbReference type="OMA" id="NAYCNAS"/>
<organism evidence="2 3">
    <name type="scientific">Cannabis sativa</name>
    <name type="common">Hemp</name>
    <name type="synonym">Marijuana</name>
    <dbReference type="NCBI Taxonomy" id="3483"/>
    <lineage>
        <taxon>Eukaryota</taxon>
        <taxon>Viridiplantae</taxon>
        <taxon>Streptophyta</taxon>
        <taxon>Embryophyta</taxon>
        <taxon>Tracheophyta</taxon>
        <taxon>Spermatophyta</taxon>
        <taxon>Magnoliopsida</taxon>
        <taxon>eudicotyledons</taxon>
        <taxon>Gunneridae</taxon>
        <taxon>Pentapetalae</taxon>
        <taxon>rosids</taxon>
        <taxon>fabids</taxon>
        <taxon>Rosales</taxon>
        <taxon>Cannabaceae</taxon>
        <taxon>Cannabis</taxon>
    </lineage>
</organism>
<protein>
    <recommendedName>
        <fullName evidence="1">Reverse transcriptase domain-containing protein</fullName>
    </recommendedName>
</protein>
<proteinExistence type="predicted"/>
<feature type="domain" description="Reverse transcriptase" evidence="1">
    <location>
        <begin position="9"/>
        <end position="99"/>
    </location>
</feature>
<dbReference type="Pfam" id="PF00078">
    <property type="entry name" value="RVT_1"/>
    <property type="match status" value="1"/>
</dbReference>
<evidence type="ECO:0000313" key="2">
    <source>
        <dbReference type="EnsemblPlants" id="cds.evm.model.06.1393"/>
    </source>
</evidence>
<sequence length="106" mass="11786">MKCLTIATFKFNINGHSLGHVVPSRGLRQGDPLSPYLFLLYSEGLSSILKHSELAEDAFGLKIARTVPKISHLLFANDIILFCWSHIQACNAIKEALTQYQKISGQ</sequence>
<dbReference type="Proteomes" id="UP000596661">
    <property type="component" value="Chromosome 6"/>
</dbReference>
<dbReference type="Gramene" id="evm.model.06.1393">
    <property type="protein sequence ID" value="cds.evm.model.06.1393"/>
    <property type="gene ID" value="evm.TU.06.1393"/>
</dbReference>
<name>A0A803PU98_CANSA</name>
<reference evidence="2" key="1">
    <citation type="submission" date="2018-11" db="EMBL/GenBank/DDBJ databases">
        <authorList>
            <person name="Grassa J C."/>
        </authorList>
    </citation>
    <scope>NUCLEOTIDE SEQUENCE [LARGE SCALE GENOMIC DNA]</scope>
</reference>
<dbReference type="InterPro" id="IPR000477">
    <property type="entry name" value="RT_dom"/>
</dbReference>
<keyword evidence="3" id="KW-1185">Reference proteome</keyword>